<name>A0ABQ2JAN4_9SPHN</name>
<organism evidence="1 2">
    <name type="scientific">Novosphingobium indicum</name>
    <dbReference type="NCBI Taxonomy" id="462949"/>
    <lineage>
        <taxon>Bacteria</taxon>
        <taxon>Pseudomonadati</taxon>
        <taxon>Pseudomonadota</taxon>
        <taxon>Alphaproteobacteria</taxon>
        <taxon>Sphingomonadales</taxon>
        <taxon>Sphingomonadaceae</taxon>
        <taxon>Novosphingobium</taxon>
    </lineage>
</organism>
<dbReference type="EMBL" id="BMLK01000003">
    <property type="protein sequence ID" value="GGN43692.1"/>
    <property type="molecule type" value="Genomic_DNA"/>
</dbReference>
<proteinExistence type="predicted"/>
<gene>
    <name evidence="1" type="ORF">GCM10011349_08120</name>
</gene>
<dbReference type="Proteomes" id="UP000605099">
    <property type="component" value="Unassembled WGS sequence"/>
</dbReference>
<accession>A0ABQ2JAN4</accession>
<sequence>MGMLDELDHGAWELRERGAGGAVHRVCLENGRQLIQLKHPGLSCSSVVVEDEANSVTVQYTCRGRGYGRTHIRRETNRLVQIESQGIVNGLPFLLAEEGRKVGSCRN</sequence>
<reference evidence="2" key="1">
    <citation type="journal article" date="2019" name="Int. J. Syst. Evol. Microbiol.">
        <title>The Global Catalogue of Microorganisms (GCM) 10K type strain sequencing project: providing services to taxonomists for standard genome sequencing and annotation.</title>
        <authorList>
            <consortium name="The Broad Institute Genomics Platform"/>
            <consortium name="The Broad Institute Genome Sequencing Center for Infectious Disease"/>
            <person name="Wu L."/>
            <person name="Ma J."/>
        </authorList>
    </citation>
    <scope>NUCLEOTIDE SEQUENCE [LARGE SCALE GENOMIC DNA]</scope>
    <source>
        <strain evidence="2">CGMCC 1.6784</strain>
    </source>
</reference>
<keyword evidence="2" id="KW-1185">Reference proteome</keyword>
<evidence type="ECO:0000313" key="1">
    <source>
        <dbReference type="EMBL" id="GGN43692.1"/>
    </source>
</evidence>
<evidence type="ECO:0000313" key="2">
    <source>
        <dbReference type="Proteomes" id="UP000605099"/>
    </source>
</evidence>
<protein>
    <submittedName>
        <fullName evidence="1">Uncharacterized protein</fullName>
    </submittedName>
</protein>
<comment type="caution">
    <text evidence="1">The sequence shown here is derived from an EMBL/GenBank/DDBJ whole genome shotgun (WGS) entry which is preliminary data.</text>
</comment>